<feature type="domain" description="HTH-like" evidence="1">
    <location>
        <begin position="1"/>
        <end position="44"/>
    </location>
</feature>
<dbReference type="Proteomes" id="UP000536441">
    <property type="component" value="Unassembled WGS sequence"/>
</dbReference>
<evidence type="ECO:0000313" key="3">
    <source>
        <dbReference type="Proteomes" id="UP000536441"/>
    </source>
</evidence>
<dbReference type="AlphaFoldDB" id="A0A7Y6B675"/>
<comment type="caution">
    <text evidence="2">The sequence shown here is derived from an EMBL/GenBank/DDBJ whole genome shotgun (WGS) entry which is preliminary data.</text>
</comment>
<proteinExistence type="predicted"/>
<dbReference type="Pfam" id="PF13276">
    <property type="entry name" value="HTH_21"/>
    <property type="match status" value="1"/>
</dbReference>
<protein>
    <submittedName>
        <fullName evidence="2">IS3 family transposase</fullName>
    </submittedName>
</protein>
<dbReference type="InterPro" id="IPR025948">
    <property type="entry name" value="HTH-like_dom"/>
</dbReference>
<keyword evidence="3" id="KW-1185">Reference proteome</keyword>
<name>A0A7Y6B675_9SPHN</name>
<dbReference type="EMBL" id="JABMCH010000064">
    <property type="protein sequence ID" value="NUU47760.1"/>
    <property type="molecule type" value="Genomic_DNA"/>
</dbReference>
<accession>A0A7Y6B675</accession>
<evidence type="ECO:0000313" key="2">
    <source>
        <dbReference type="EMBL" id="NUU47760.1"/>
    </source>
</evidence>
<reference evidence="2 3" key="1">
    <citation type="submission" date="2020-05" db="EMBL/GenBank/DDBJ databases">
        <title>Genome Sequencing of Type Strains.</title>
        <authorList>
            <person name="Lemaire J.F."/>
            <person name="Inderbitzin P."/>
            <person name="Gregorio O.A."/>
            <person name="Collins S.B."/>
            <person name="Wespe N."/>
            <person name="Knight-Connoni V."/>
        </authorList>
    </citation>
    <scope>NUCLEOTIDE SEQUENCE [LARGE SCALE GENOMIC DNA]</scope>
    <source>
        <strain evidence="2 3">DSM 100049</strain>
    </source>
</reference>
<gene>
    <name evidence="2" type="ORF">HP438_12325</name>
</gene>
<organism evidence="2 3">
    <name type="scientific">Sphingomonas zeae</name>
    <dbReference type="NCBI Taxonomy" id="1646122"/>
    <lineage>
        <taxon>Bacteria</taxon>
        <taxon>Pseudomonadati</taxon>
        <taxon>Pseudomonadota</taxon>
        <taxon>Alphaproteobacteria</taxon>
        <taxon>Sphingomonadales</taxon>
        <taxon>Sphingomonadaceae</taxon>
        <taxon>Sphingomonas</taxon>
    </lineage>
</organism>
<sequence>MRRVFEENFRASGVRKVWRQLRREGVDVARLMRATGLAGVIRGKPVRTTVSGRTMSSRRLGLE</sequence>
<evidence type="ECO:0000259" key="1">
    <source>
        <dbReference type="Pfam" id="PF13276"/>
    </source>
</evidence>